<evidence type="ECO:0000313" key="4">
    <source>
        <dbReference type="Proteomes" id="UP001429745"/>
    </source>
</evidence>
<dbReference type="EMBL" id="JABACI010000001">
    <property type="protein sequence ID" value="NLP82821.1"/>
    <property type="molecule type" value="Genomic_DNA"/>
</dbReference>
<protein>
    <submittedName>
        <fullName evidence="3">M15 family metallopeptidase</fullName>
    </submittedName>
</protein>
<gene>
    <name evidence="3" type="ORF">HF576_03085</name>
</gene>
<proteinExistence type="predicted"/>
<keyword evidence="1" id="KW-0472">Membrane</keyword>
<name>A0ABX1KBM9_9MICO</name>
<accession>A0ABX1KBM9</accession>
<organism evidence="3 4">
    <name type="scientific">Microbacterium salsuginis</name>
    <dbReference type="NCBI Taxonomy" id="2722803"/>
    <lineage>
        <taxon>Bacteria</taxon>
        <taxon>Bacillati</taxon>
        <taxon>Actinomycetota</taxon>
        <taxon>Actinomycetes</taxon>
        <taxon>Micrococcales</taxon>
        <taxon>Microbacteriaceae</taxon>
        <taxon>Microbacterium</taxon>
    </lineage>
</organism>
<evidence type="ECO:0000256" key="1">
    <source>
        <dbReference type="SAM" id="Phobius"/>
    </source>
</evidence>
<evidence type="ECO:0000259" key="2">
    <source>
        <dbReference type="Pfam" id="PF02557"/>
    </source>
</evidence>
<dbReference type="InterPro" id="IPR009045">
    <property type="entry name" value="Zn_M74/Hedgehog-like"/>
</dbReference>
<reference evidence="3 4" key="1">
    <citation type="submission" date="2020-04" db="EMBL/GenBank/DDBJ databases">
        <title>CFH 90308 Microbacterium sp.</title>
        <authorList>
            <person name="Nie G."/>
            <person name="Ming H."/>
            <person name="Xia T."/>
        </authorList>
    </citation>
    <scope>NUCLEOTIDE SEQUENCE [LARGE SCALE GENOMIC DNA]</scope>
    <source>
        <strain evidence="3 4">CFH 90308</strain>
    </source>
</reference>
<dbReference type="SUPFAM" id="SSF55166">
    <property type="entry name" value="Hedgehog/DD-peptidase"/>
    <property type="match status" value="1"/>
</dbReference>
<feature type="transmembrane region" description="Helical" evidence="1">
    <location>
        <begin position="25"/>
        <end position="48"/>
    </location>
</feature>
<dbReference type="InterPro" id="IPR003709">
    <property type="entry name" value="VanY-like_core_dom"/>
</dbReference>
<sequence length="205" mass="21644">MPRPVVDSPAPVLPARQPSPRARRLTVAALGVCVAALLAALVTVLVHVNAASAGATSALTADAGHIPEGTIVTLHDSDVPAIARLDPALLTALRQAEADAVADGIPSFHVTSGWRSPGYQQWLLEDAVERYGDHDIASQYVATPDKSQHVTGDAVDIVPLDAQLWLIEHGARYGLCQTYANERWHFELATPPGGVCPDMKPDATA</sequence>
<keyword evidence="4" id="KW-1185">Reference proteome</keyword>
<dbReference type="CDD" id="cd14846">
    <property type="entry name" value="Peptidase_M15_like"/>
    <property type="match status" value="1"/>
</dbReference>
<keyword evidence="1" id="KW-1133">Transmembrane helix</keyword>
<dbReference type="Proteomes" id="UP001429745">
    <property type="component" value="Unassembled WGS sequence"/>
</dbReference>
<comment type="caution">
    <text evidence="3">The sequence shown here is derived from an EMBL/GenBank/DDBJ whole genome shotgun (WGS) entry which is preliminary data.</text>
</comment>
<feature type="domain" description="D-alanyl-D-alanine carboxypeptidase-like core" evidence="2">
    <location>
        <begin position="84"/>
        <end position="176"/>
    </location>
</feature>
<keyword evidence="1" id="KW-0812">Transmembrane</keyword>
<dbReference type="Gene3D" id="3.30.1380.10">
    <property type="match status" value="1"/>
</dbReference>
<evidence type="ECO:0000313" key="3">
    <source>
        <dbReference type="EMBL" id="NLP82821.1"/>
    </source>
</evidence>
<dbReference type="Pfam" id="PF02557">
    <property type="entry name" value="VanY"/>
    <property type="match status" value="1"/>
</dbReference>
<dbReference type="RefSeq" id="WP_168911296.1">
    <property type="nucleotide sequence ID" value="NZ_JABACI010000001.1"/>
</dbReference>